<reference evidence="1" key="1">
    <citation type="submission" date="2022-02" db="EMBL/GenBank/DDBJ databases">
        <title>Atlantic sturgeon de novo genome assembly.</title>
        <authorList>
            <person name="Stock M."/>
            <person name="Klopp C."/>
            <person name="Guiguen Y."/>
            <person name="Cabau C."/>
            <person name="Parinello H."/>
            <person name="Santidrian Yebra-Pimentel E."/>
            <person name="Kuhl H."/>
            <person name="Dirks R.P."/>
            <person name="Guessner J."/>
            <person name="Wuertz S."/>
            <person name="Du K."/>
            <person name="Schartl M."/>
        </authorList>
    </citation>
    <scope>NUCLEOTIDE SEQUENCE</scope>
    <source>
        <strain evidence="1">STURGEONOMICS-FGT-2020</strain>
        <tissue evidence="1">Whole blood</tissue>
    </source>
</reference>
<dbReference type="EMBL" id="JAGXEW010000010">
    <property type="protein sequence ID" value="KAK1167307.1"/>
    <property type="molecule type" value="Genomic_DNA"/>
</dbReference>
<keyword evidence="2" id="KW-1185">Reference proteome</keyword>
<evidence type="ECO:0000313" key="2">
    <source>
        <dbReference type="Proteomes" id="UP001230051"/>
    </source>
</evidence>
<name>A0AAD8DBQ4_ACIOX</name>
<protein>
    <submittedName>
        <fullName evidence="1">Uncharacterized protein</fullName>
    </submittedName>
</protein>
<gene>
    <name evidence="1" type="ORF">AOXY_G12028</name>
</gene>
<dbReference type="Proteomes" id="UP001230051">
    <property type="component" value="Unassembled WGS sequence"/>
</dbReference>
<organism evidence="1 2">
    <name type="scientific">Acipenser oxyrinchus oxyrinchus</name>
    <dbReference type="NCBI Taxonomy" id="40147"/>
    <lineage>
        <taxon>Eukaryota</taxon>
        <taxon>Metazoa</taxon>
        <taxon>Chordata</taxon>
        <taxon>Craniata</taxon>
        <taxon>Vertebrata</taxon>
        <taxon>Euteleostomi</taxon>
        <taxon>Actinopterygii</taxon>
        <taxon>Chondrostei</taxon>
        <taxon>Acipenseriformes</taxon>
        <taxon>Acipenseridae</taxon>
        <taxon>Acipenser</taxon>
    </lineage>
</organism>
<dbReference type="AlphaFoldDB" id="A0AAD8DBQ4"/>
<sequence length="134" mass="15684">MQRERDTRCRLQAALWHSCSAGGTSMYFQHVINSGLVHQAIKPDRDRRPKGRDGRRKKLHWWTPYHRTPIRLNCPLEDCPARNIARLDRHLHRMHDIQTANPEYAALMSKAKATVGRTSTSNVTNNWMQQDEQE</sequence>
<proteinExistence type="predicted"/>
<accession>A0AAD8DBQ4</accession>
<evidence type="ECO:0000313" key="1">
    <source>
        <dbReference type="EMBL" id="KAK1167307.1"/>
    </source>
</evidence>
<comment type="caution">
    <text evidence="1">The sequence shown here is derived from an EMBL/GenBank/DDBJ whole genome shotgun (WGS) entry which is preliminary data.</text>
</comment>